<dbReference type="PANTHER" id="PTHR43283:SF11">
    <property type="entry name" value="BETA-LACTAMASE-RELATED DOMAIN-CONTAINING PROTEIN"/>
    <property type="match status" value="1"/>
</dbReference>
<dbReference type="GO" id="GO:0016787">
    <property type="term" value="F:hydrolase activity"/>
    <property type="evidence" value="ECO:0007669"/>
    <property type="project" value="UniProtKB-KW"/>
</dbReference>
<dbReference type="RefSeq" id="WP_313721938.1">
    <property type="nucleotide sequence ID" value="NZ_CP134876.1"/>
</dbReference>
<evidence type="ECO:0000259" key="2">
    <source>
        <dbReference type="Pfam" id="PF00144"/>
    </source>
</evidence>
<keyword evidence="1 3" id="KW-0378">Hydrolase</keyword>
<evidence type="ECO:0000256" key="1">
    <source>
        <dbReference type="ARBA" id="ARBA00022801"/>
    </source>
</evidence>
<dbReference type="Pfam" id="PF00144">
    <property type="entry name" value="Beta-lactamase"/>
    <property type="match status" value="1"/>
</dbReference>
<dbReference type="PANTHER" id="PTHR43283">
    <property type="entry name" value="BETA-LACTAMASE-RELATED"/>
    <property type="match status" value="1"/>
</dbReference>
<accession>A0ABY9ZXR7</accession>
<dbReference type="Gene3D" id="3.40.710.10">
    <property type="entry name" value="DD-peptidase/beta-lactamase superfamily"/>
    <property type="match status" value="1"/>
</dbReference>
<feature type="domain" description="Beta-lactamase-related" evidence="2">
    <location>
        <begin position="56"/>
        <end position="324"/>
    </location>
</feature>
<dbReference type="EMBL" id="CP134876">
    <property type="protein sequence ID" value="WNM39995.1"/>
    <property type="molecule type" value="Genomic_DNA"/>
</dbReference>
<sequence>MTVNDDVSVDLGAVRAAVARQAARVTEGIADMDRYLAAQVADESHREVTGPLLAGAGASGVIRHRGEVIDTWGDPATPEMLFSGTKAVVATVAGVAFDRGLLDPAARVLDTVEHPFLAGLAVEGITWEHLLQQTSGWNGELWGKPTGVDAQSRREGFEREGAPGTGWAYNDVRVNLLCLALTLLFRRPLGDVLHEAVLGPLGASSSWSWHGYADSLVELDGIRVPVVSGGAHWGGGLWIPATDLALLGEVYRGGGAWRGRRLLSAEWIRRTWAPCPLNPDYGYLWWRNDSGRVQPGAPPTGRCARGNGGRHLLWVDPARELVIASHWGDRVAELITEVSAVLPAHR</sequence>
<evidence type="ECO:0000313" key="4">
    <source>
        <dbReference type="Proteomes" id="UP001303001"/>
    </source>
</evidence>
<reference evidence="3 4" key="1">
    <citation type="submission" date="2023-09" db="EMBL/GenBank/DDBJ databases">
        <title>Micromonospora halotolerans DSM 45598 genome sequence.</title>
        <authorList>
            <person name="Mo P."/>
        </authorList>
    </citation>
    <scope>NUCLEOTIDE SEQUENCE [LARGE SCALE GENOMIC DNA]</scope>
    <source>
        <strain evidence="3 4">DSM 45598</strain>
    </source>
</reference>
<protein>
    <submittedName>
        <fullName evidence="3">Serine hydrolase</fullName>
    </submittedName>
</protein>
<dbReference type="Proteomes" id="UP001303001">
    <property type="component" value="Chromosome"/>
</dbReference>
<dbReference type="SUPFAM" id="SSF56601">
    <property type="entry name" value="beta-lactamase/transpeptidase-like"/>
    <property type="match status" value="1"/>
</dbReference>
<dbReference type="InterPro" id="IPR001466">
    <property type="entry name" value="Beta-lactam-related"/>
</dbReference>
<dbReference type="InterPro" id="IPR012338">
    <property type="entry name" value="Beta-lactam/transpept-like"/>
</dbReference>
<keyword evidence="4" id="KW-1185">Reference proteome</keyword>
<dbReference type="InterPro" id="IPR050789">
    <property type="entry name" value="Diverse_Enzym_Activities"/>
</dbReference>
<organism evidence="3 4">
    <name type="scientific">Micromonospora halotolerans</name>
    <dbReference type="NCBI Taxonomy" id="709879"/>
    <lineage>
        <taxon>Bacteria</taxon>
        <taxon>Bacillati</taxon>
        <taxon>Actinomycetota</taxon>
        <taxon>Actinomycetes</taxon>
        <taxon>Micromonosporales</taxon>
        <taxon>Micromonosporaceae</taxon>
        <taxon>Micromonospora</taxon>
    </lineage>
</organism>
<gene>
    <name evidence="3" type="ORF">RMN56_01155</name>
</gene>
<name>A0ABY9ZXR7_9ACTN</name>
<proteinExistence type="predicted"/>
<evidence type="ECO:0000313" key="3">
    <source>
        <dbReference type="EMBL" id="WNM39995.1"/>
    </source>
</evidence>